<dbReference type="SUPFAM" id="SSF109604">
    <property type="entry name" value="HD-domain/PDEase-like"/>
    <property type="match status" value="1"/>
</dbReference>
<dbReference type="InterPro" id="IPR006674">
    <property type="entry name" value="HD_domain"/>
</dbReference>
<evidence type="ECO:0000259" key="1">
    <source>
        <dbReference type="SMART" id="SM00471"/>
    </source>
</evidence>
<feature type="domain" description="HD/PDEase" evidence="1">
    <location>
        <begin position="17"/>
        <end position="193"/>
    </location>
</feature>
<dbReference type="GO" id="GO:0006203">
    <property type="term" value="P:dGTP catabolic process"/>
    <property type="evidence" value="ECO:0007669"/>
    <property type="project" value="TreeGrafter"/>
</dbReference>
<comment type="caution">
    <text evidence="2">The sequence shown here is derived from an EMBL/GenBank/DDBJ whole genome shotgun (WGS) entry which is preliminary data.</text>
</comment>
<gene>
    <name evidence="2" type="primary">samhd1</name>
    <name evidence="2" type="ORF">SPIL2461_LOCUS14968</name>
</gene>
<dbReference type="PANTHER" id="PTHR11373:SF4">
    <property type="entry name" value="DEOXYNUCLEOSIDE TRIPHOSPHATE TRIPHOSPHOHYDROLASE SAMHD1"/>
    <property type="match status" value="1"/>
</dbReference>
<dbReference type="SMART" id="SM00471">
    <property type="entry name" value="HDc"/>
    <property type="match status" value="1"/>
</dbReference>
<sequence length="448" mass="51846">MRHIKQLGLCSLVFPGAKHDRFFHSIGTAYLAYNLMKDLRFSQPELAILDRDVVCVVAAALMHDLGHPAYSHMFELFMASLGHTSWTHEQASLILVREVLKTVNLNLKDDVEGDDVAFICELIDPPKKDLIKFLDDLAQTKLDSDTLNQKWSSIMKGRRADKAWMYEIVSNYRTGIDVDKMDYFRRDAYFLGIQRQFDHDRYLKSLRVIRDFQGITTLSPPEKSKDDIRENLCELRKTLHRTAYQHKTVKKLEAHMVDILKVCEKTIKVKGKDGTRMSIAEAAVSLDPVAYAKLTDSFFETRLLENEEAALESACESYKKHFMDRKLMRNIIMWEVPTHLEDPGVKDLPPPKTFVKKVLELSTRQVPEEELHCVLSKLHYGLGNEDPVKKVVFHDKEFKPRLFDVDYDANPLRRKLFLFWNPASVDDNHLETMARQILPNGSSTLYNQ</sequence>
<dbReference type="Pfam" id="PF01966">
    <property type="entry name" value="HD"/>
    <property type="match status" value="1"/>
</dbReference>
<proteinExistence type="predicted"/>
<dbReference type="EMBL" id="CAJNIZ010035557">
    <property type="protein sequence ID" value="CAE7560183.1"/>
    <property type="molecule type" value="Genomic_DNA"/>
</dbReference>
<accession>A0A812U8I2</accession>
<dbReference type="Proteomes" id="UP000649617">
    <property type="component" value="Unassembled WGS sequence"/>
</dbReference>
<dbReference type="OrthoDB" id="9991235at2759"/>
<dbReference type="GO" id="GO:0005634">
    <property type="term" value="C:nucleus"/>
    <property type="evidence" value="ECO:0007669"/>
    <property type="project" value="TreeGrafter"/>
</dbReference>
<keyword evidence="3" id="KW-1185">Reference proteome</keyword>
<protein>
    <submittedName>
        <fullName evidence="2">Samhd1 protein</fullName>
    </submittedName>
</protein>
<dbReference type="Gene3D" id="1.10.3210.10">
    <property type="entry name" value="Hypothetical protein af1432"/>
    <property type="match status" value="1"/>
</dbReference>
<dbReference type="PANTHER" id="PTHR11373">
    <property type="entry name" value="DEOXYNUCLEOSIDE TRIPHOSPHATE TRIPHOSPHOHYDROLASE"/>
    <property type="match status" value="1"/>
</dbReference>
<evidence type="ECO:0000313" key="3">
    <source>
        <dbReference type="Proteomes" id="UP000649617"/>
    </source>
</evidence>
<reference evidence="2" key="1">
    <citation type="submission" date="2021-02" db="EMBL/GenBank/DDBJ databases">
        <authorList>
            <person name="Dougan E. K."/>
            <person name="Rhodes N."/>
            <person name="Thang M."/>
            <person name="Chan C."/>
        </authorList>
    </citation>
    <scope>NUCLEOTIDE SEQUENCE</scope>
</reference>
<dbReference type="InterPro" id="IPR050135">
    <property type="entry name" value="dGTPase-like"/>
</dbReference>
<name>A0A812U8I2_SYMPI</name>
<dbReference type="CDD" id="cd00077">
    <property type="entry name" value="HDc"/>
    <property type="match status" value="1"/>
</dbReference>
<dbReference type="GO" id="GO:0008832">
    <property type="term" value="F:dGTPase activity"/>
    <property type="evidence" value="ECO:0007669"/>
    <property type="project" value="TreeGrafter"/>
</dbReference>
<organism evidence="2 3">
    <name type="scientific">Symbiodinium pilosum</name>
    <name type="common">Dinoflagellate</name>
    <dbReference type="NCBI Taxonomy" id="2952"/>
    <lineage>
        <taxon>Eukaryota</taxon>
        <taxon>Sar</taxon>
        <taxon>Alveolata</taxon>
        <taxon>Dinophyceae</taxon>
        <taxon>Suessiales</taxon>
        <taxon>Symbiodiniaceae</taxon>
        <taxon>Symbiodinium</taxon>
    </lineage>
</organism>
<dbReference type="InterPro" id="IPR003607">
    <property type="entry name" value="HD/PDEase_dom"/>
</dbReference>
<dbReference type="AlphaFoldDB" id="A0A812U8I2"/>
<evidence type="ECO:0000313" key="2">
    <source>
        <dbReference type="EMBL" id="CAE7560183.1"/>
    </source>
</evidence>